<gene>
    <name evidence="3" type="ORF">G6R29_04425</name>
</gene>
<sequence length="162" mass="18075">MIGIYHFKKDQDCVKLIENKGNIRGNKMKKIIVSSISVILILLVLFGVYKFGRNTSTKETRTKQKSSKVVSSSIPKSKLSSENSSVQDSNNEENNQNYDPNRTLSGQNVDATMIKNVTAQLRDAGLPVDYWAPSDIKTIITQASQQGVSVVDYAKQNFHQYG</sequence>
<keyword evidence="2" id="KW-0472">Membrane</keyword>
<evidence type="ECO:0000313" key="4">
    <source>
        <dbReference type="Proteomes" id="UP001519504"/>
    </source>
</evidence>
<accession>A0ABS5R096</accession>
<evidence type="ECO:0000256" key="1">
    <source>
        <dbReference type="SAM" id="MobiDB-lite"/>
    </source>
</evidence>
<dbReference type="Proteomes" id="UP001519504">
    <property type="component" value="Unassembled WGS sequence"/>
</dbReference>
<keyword evidence="2" id="KW-1133">Transmembrane helix</keyword>
<protein>
    <submittedName>
        <fullName evidence="3">Uncharacterized protein</fullName>
    </submittedName>
</protein>
<reference evidence="3 4" key="1">
    <citation type="submission" date="2020-02" db="EMBL/GenBank/DDBJ databases">
        <title>Fructobacillus sp. isolated from paper mulberry of Taiwan.</title>
        <authorList>
            <person name="Lin S.-T."/>
        </authorList>
    </citation>
    <scope>NUCLEOTIDE SEQUENCE [LARGE SCALE GENOMIC DNA]</scope>
    <source>
        <strain evidence="3 4">M2-14</strain>
    </source>
</reference>
<feature type="transmembrane region" description="Helical" evidence="2">
    <location>
        <begin position="31"/>
        <end position="49"/>
    </location>
</feature>
<proteinExistence type="predicted"/>
<name>A0ABS5R096_9LACO</name>
<comment type="caution">
    <text evidence="3">The sequence shown here is derived from an EMBL/GenBank/DDBJ whole genome shotgun (WGS) entry which is preliminary data.</text>
</comment>
<dbReference type="EMBL" id="JAAMFK010000004">
    <property type="protein sequence ID" value="MBS9338869.1"/>
    <property type="molecule type" value="Genomic_DNA"/>
</dbReference>
<feature type="compositionally biased region" description="Low complexity" evidence="1">
    <location>
        <begin position="67"/>
        <end position="97"/>
    </location>
</feature>
<keyword evidence="4" id="KW-1185">Reference proteome</keyword>
<feature type="region of interest" description="Disordered" evidence="1">
    <location>
        <begin position="57"/>
        <end position="106"/>
    </location>
</feature>
<organism evidence="3 4">
    <name type="scientific">Fructobacillus broussonetiae</name>
    <dbReference type="NCBI Taxonomy" id="2713173"/>
    <lineage>
        <taxon>Bacteria</taxon>
        <taxon>Bacillati</taxon>
        <taxon>Bacillota</taxon>
        <taxon>Bacilli</taxon>
        <taxon>Lactobacillales</taxon>
        <taxon>Lactobacillaceae</taxon>
        <taxon>Fructobacillus</taxon>
    </lineage>
</organism>
<evidence type="ECO:0000313" key="3">
    <source>
        <dbReference type="EMBL" id="MBS9338869.1"/>
    </source>
</evidence>
<evidence type="ECO:0000256" key="2">
    <source>
        <dbReference type="SAM" id="Phobius"/>
    </source>
</evidence>
<keyword evidence="2" id="KW-0812">Transmembrane</keyword>